<keyword evidence="2" id="KW-0472">Membrane</keyword>
<evidence type="ECO:0000259" key="3">
    <source>
        <dbReference type="PROSITE" id="PS50878"/>
    </source>
</evidence>
<dbReference type="InterPro" id="IPR005135">
    <property type="entry name" value="Endo/exonuclease/phosphatase"/>
</dbReference>
<dbReference type="SUPFAM" id="SSF56672">
    <property type="entry name" value="DNA/RNA polymerases"/>
    <property type="match status" value="1"/>
</dbReference>
<dbReference type="Gene3D" id="3.60.10.10">
    <property type="entry name" value="Endonuclease/exonuclease/phosphatase"/>
    <property type="match status" value="1"/>
</dbReference>
<dbReference type="PANTHER" id="PTHR47027">
    <property type="entry name" value="REVERSE TRANSCRIPTASE DOMAIN-CONTAINING PROTEIN"/>
    <property type="match status" value="1"/>
</dbReference>
<feature type="non-terminal residue" evidence="4">
    <location>
        <position position="1"/>
    </location>
</feature>
<feature type="domain" description="Reverse transcriptase" evidence="3">
    <location>
        <begin position="410"/>
        <end position="708"/>
    </location>
</feature>
<gene>
    <name evidence="4" type="ORF">C1SCF055_LOCUS41423</name>
</gene>
<evidence type="ECO:0000313" key="4">
    <source>
        <dbReference type="EMBL" id="CAI4016716.1"/>
    </source>
</evidence>
<dbReference type="EMBL" id="CAMXCT020006599">
    <property type="protein sequence ID" value="CAL1170091.1"/>
    <property type="molecule type" value="Genomic_DNA"/>
</dbReference>
<dbReference type="EMBL" id="CAMXCT010006599">
    <property type="protein sequence ID" value="CAI4016716.1"/>
    <property type="molecule type" value="Genomic_DNA"/>
</dbReference>
<dbReference type="Gene3D" id="3.90.70.10">
    <property type="entry name" value="Cysteine proteinases"/>
    <property type="match status" value="1"/>
</dbReference>
<reference evidence="4" key="1">
    <citation type="submission" date="2022-10" db="EMBL/GenBank/DDBJ databases">
        <authorList>
            <person name="Chen Y."/>
            <person name="Dougan E. K."/>
            <person name="Chan C."/>
            <person name="Rhodes N."/>
            <person name="Thang M."/>
        </authorList>
    </citation>
    <scope>NUCLEOTIDE SEQUENCE</scope>
</reference>
<feature type="region of interest" description="Disordered" evidence="1">
    <location>
        <begin position="1059"/>
        <end position="1085"/>
    </location>
</feature>
<keyword evidence="2" id="KW-1133">Transmembrane helix</keyword>
<comment type="caution">
    <text evidence="4">The sequence shown here is derived from an EMBL/GenBank/DDBJ whole genome shotgun (WGS) entry which is preliminary data.</text>
</comment>
<dbReference type="SUPFAM" id="SSF54001">
    <property type="entry name" value="Cysteine proteinases"/>
    <property type="match status" value="1"/>
</dbReference>
<dbReference type="SUPFAM" id="SSF56219">
    <property type="entry name" value="DNase I-like"/>
    <property type="match status" value="1"/>
</dbReference>
<dbReference type="OrthoDB" id="8063258at2759"/>
<feature type="transmembrane region" description="Helical" evidence="2">
    <location>
        <begin position="59"/>
        <end position="82"/>
    </location>
</feature>
<accession>A0A9P1DUZ5</accession>
<evidence type="ECO:0000313" key="5">
    <source>
        <dbReference type="EMBL" id="CAL1170091.1"/>
    </source>
</evidence>
<evidence type="ECO:0000256" key="1">
    <source>
        <dbReference type="SAM" id="MobiDB-lite"/>
    </source>
</evidence>
<feature type="non-terminal residue" evidence="4">
    <location>
        <position position="1701"/>
    </location>
</feature>
<sequence length="1701" mass="192939">VEGLSWSKRPAVSHRIIGIKGNKKKLNSVPSLSANAALDKNIGKEKLGRMKQKAFCRGAIYTLVFLAIHIGVAPVATIFGYIGAPQQARLSHDFDNLSSEFRHRLQLAWTPTRGRIPGPKSGRRWTFCWTLLVGVLTVLVFTILTGDGGEGCSQSMVTTEAPSPPWLQDLPTLGAKRHGTRPLATSELLRWAPKDKSIKKRSIKRAFRRACRDGICWYRGHKFTPSDFPAQLQVPETVPPTPSRLTPSGHRDLQQYNGKHQSRRRLQFLSWNAAGLSQSKLDEIRLWALDQNISALALLETRWSWSGEWQDEHWQYVHSGDPKSRGCGILIMICRKLSADLRWRECMPGRLVHVQLRLSPRYLDFLACYQFCFQANTARQTDRLRWWECFESVLSHLATRHVLAIAGDFNCSLPTTTPQDNSTWRDFMQQTVDTACAYMFRALTKLQHSTPFSEQDVRQALESIPISKAIAPGFVPGAIWRALAPHVARSLVSSQRSTPFKRASHHARYKLCGGIQLLVDMSRAFDSIERNRLFDRLHELGVRKEVVKLLTSWHSETSYMIQTGDATTQIPVERGLRQGCKAAPWLWNSTMALILTDLVDLIDRSWLQSNINLYADDIQAGDIFHSEDELMNILHKFAIILSMLQSYGLLINENKSMILLTMTGTSQQQVRHRLFVRRSSGHSLQLSFGDNRFTIPVTDSAKYLGVVISYGSLEDHTIRHRVQLATVAFKRLQIWFTGRRGLAMKDKLRLWHTCVLPIATYGIFSTGITTKGAKLLNQTFTVMLRKILMDHSYLTRHCNSHVFQLHDIDPPYFVLWRSAERLKWSVTQRCLRLRPHDLVQQLRWDHLQDIQTLFLTLHEAGPKQHPLAPTLEATVLRAHPEQAGLPGATALMPLLPTRLVNSRSDEAMRGRAQEMHKHLRLFHAAYWPMVMAKSTQLTNLYAEVEILSMGAQAALTVALSPSIPKELRFALERALISRDLETLLTQHALTQQMAGICLFCGQRLTAQLLSSWLLSFAGHSTMEDTTMTEGLEASAQILQSFQHLAPLLGVKLDKDLTLAPNPALPKRPRKDVVPKGKGRHVKQETEMDQSQLCATVLLMAKLLVRHDQQIEAVRREDTFIFFFNNQAPTGSLKCLLAAAETWHSQSQTRQTPWQPLRQRLLQVLLKDLLARLTQLGEAPQDSPLVQAAQMNKVILPDMTCPYLDWDPAQKQLQVSKRPPISLKKMVQNIQELQEMSTETTLVQALHALPQSGDITPWRLQLSLRADREYWLMRALCGSSIWVLMAASLKAHSLHQSSLANQLSKDLTFEREMLLDMVAHARFANVDNWCFANSAVLSLLWTTMSVRECTLSFWGLHCNTLFDFVHKLHSQPGVLSQETWFNEVLQCWGRHDPENPGHISQQDAAEFISTWLHAMQSPAFDMRWERRIEADSIVHKVDESASSLPLFLQFAPIHVHLPRCALSDLVQVWHLADGMKAALLASTTCICVHIDRCVQDPQTSGVGRCMTIIDPEVDCLFPIFLDKTIACGLIEYTIIAMQAHLGGDAHGHYRTAVRIHPTVTQGPAPSNWLLCDDWQQPVPVWNLPDWLLRTCTVLWLVRSDSLQMHHYADSVQQAGDTKSIDAMLAPFWPYPASDLDVVSQMRWIAKPSNCSIKVLKDKQKENLRMHATEKDSRKLQGARFKIKDEMRLSRQSPTGEEKQSGV</sequence>
<protein>
    <recommendedName>
        <fullName evidence="3">Reverse transcriptase domain-containing protein</fullName>
    </recommendedName>
</protein>
<dbReference type="Pfam" id="PF00078">
    <property type="entry name" value="RVT_1"/>
    <property type="match status" value="1"/>
</dbReference>
<organism evidence="4">
    <name type="scientific">Cladocopium goreaui</name>
    <dbReference type="NCBI Taxonomy" id="2562237"/>
    <lineage>
        <taxon>Eukaryota</taxon>
        <taxon>Sar</taxon>
        <taxon>Alveolata</taxon>
        <taxon>Dinophyceae</taxon>
        <taxon>Suessiales</taxon>
        <taxon>Symbiodiniaceae</taxon>
        <taxon>Cladocopium</taxon>
    </lineage>
</organism>
<dbReference type="InterPro" id="IPR038765">
    <property type="entry name" value="Papain-like_cys_pep_sf"/>
</dbReference>
<dbReference type="PROSITE" id="PS50878">
    <property type="entry name" value="RT_POL"/>
    <property type="match status" value="1"/>
</dbReference>
<dbReference type="GO" id="GO:0003824">
    <property type="term" value="F:catalytic activity"/>
    <property type="evidence" value="ECO:0007669"/>
    <property type="project" value="InterPro"/>
</dbReference>
<reference evidence="5" key="2">
    <citation type="submission" date="2024-04" db="EMBL/GenBank/DDBJ databases">
        <authorList>
            <person name="Chen Y."/>
            <person name="Shah S."/>
            <person name="Dougan E. K."/>
            <person name="Thang M."/>
            <person name="Chan C."/>
        </authorList>
    </citation>
    <scope>NUCLEOTIDE SEQUENCE [LARGE SCALE GENOMIC DNA]</scope>
</reference>
<evidence type="ECO:0000256" key="2">
    <source>
        <dbReference type="SAM" id="Phobius"/>
    </source>
</evidence>
<dbReference type="InterPro" id="IPR000477">
    <property type="entry name" value="RT_dom"/>
</dbReference>
<name>A0A9P1DUZ5_9DINO</name>
<dbReference type="InterPro" id="IPR043502">
    <property type="entry name" value="DNA/RNA_pol_sf"/>
</dbReference>
<proteinExistence type="predicted"/>
<dbReference type="Pfam" id="PF03372">
    <property type="entry name" value="Exo_endo_phos"/>
    <property type="match status" value="1"/>
</dbReference>
<dbReference type="PANTHER" id="PTHR47027:SF20">
    <property type="entry name" value="REVERSE TRANSCRIPTASE-LIKE PROTEIN WITH RNA-DIRECTED DNA POLYMERASE DOMAIN"/>
    <property type="match status" value="1"/>
</dbReference>
<keyword evidence="2" id="KW-0812">Transmembrane</keyword>
<dbReference type="InterPro" id="IPR036691">
    <property type="entry name" value="Endo/exonu/phosph_ase_sf"/>
</dbReference>
<feature type="transmembrane region" description="Helical" evidence="2">
    <location>
        <begin position="125"/>
        <end position="144"/>
    </location>
</feature>